<keyword evidence="3" id="KW-0645">Protease</keyword>
<keyword evidence="9" id="KW-0573">Peptidoglycan synthesis</keyword>
<keyword evidence="12" id="KW-0511">Multifunctional enzyme</keyword>
<keyword evidence="4" id="KW-0328">Glycosyltransferase</keyword>
<dbReference type="EMBL" id="FNCK01000002">
    <property type="protein sequence ID" value="SDG03443.1"/>
    <property type="molecule type" value="Genomic_DNA"/>
</dbReference>
<evidence type="ECO:0000256" key="4">
    <source>
        <dbReference type="ARBA" id="ARBA00022676"/>
    </source>
</evidence>
<dbReference type="GO" id="GO:0009002">
    <property type="term" value="F:serine-type D-Ala-D-Ala carboxypeptidase activity"/>
    <property type="evidence" value="ECO:0007669"/>
    <property type="project" value="UniProtKB-EC"/>
</dbReference>
<evidence type="ECO:0000256" key="10">
    <source>
        <dbReference type="ARBA" id="ARBA00022989"/>
    </source>
</evidence>
<dbReference type="Pfam" id="PF00912">
    <property type="entry name" value="Transgly"/>
    <property type="match status" value="1"/>
</dbReference>
<evidence type="ECO:0000256" key="17">
    <source>
        <dbReference type="SAM" id="Phobius"/>
    </source>
</evidence>
<feature type="domain" description="Glycosyl transferase family 51" evidence="19">
    <location>
        <begin position="255"/>
        <end position="438"/>
    </location>
</feature>
<dbReference type="GO" id="GO:0009252">
    <property type="term" value="P:peptidoglycan biosynthetic process"/>
    <property type="evidence" value="ECO:0007669"/>
    <property type="project" value="UniProtKB-KW"/>
</dbReference>
<evidence type="ECO:0000259" key="18">
    <source>
        <dbReference type="Pfam" id="PF00905"/>
    </source>
</evidence>
<feature type="compositionally biased region" description="Low complexity" evidence="16">
    <location>
        <begin position="965"/>
        <end position="984"/>
    </location>
</feature>
<dbReference type="Gene3D" id="3.40.50.12800">
    <property type="match status" value="1"/>
</dbReference>
<dbReference type="AlphaFoldDB" id="A0A1G7QY56"/>
<dbReference type="GO" id="GO:0008360">
    <property type="term" value="P:regulation of cell shape"/>
    <property type="evidence" value="ECO:0007669"/>
    <property type="project" value="UniProtKB-KW"/>
</dbReference>
<evidence type="ECO:0000256" key="9">
    <source>
        <dbReference type="ARBA" id="ARBA00022984"/>
    </source>
</evidence>
<dbReference type="GO" id="GO:0030288">
    <property type="term" value="C:outer membrane-bounded periplasmic space"/>
    <property type="evidence" value="ECO:0007669"/>
    <property type="project" value="TreeGrafter"/>
</dbReference>
<dbReference type="InterPro" id="IPR036950">
    <property type="entry name" value="PBP_transglycosylase"/>
</dbReference>
<dbReference type="Pfam" id="PF00905">
    <property type="entry name" value="Transpeptidase"/>
    <property type="match status" value="1"/>
</dbReference>
<keyword evidence="6 17" id="KW-0812">Transmembrane</keyword>
<evidence type="ECO:0000256" key="12">
    <source>
        <dbReference type="ARBA" id="ARBA00023268"/>
    </source>
</evidence>
<dbReference type="InterPro" id="IPR001460">
    <property type="entry name" value="PCN-bd_Tpept"/>
</dbReference>
<keyword evidence="11 17" id="KW-0472">Membrane</keyword>
<dbReference type="PANTHER" id="PTHR32282">
    <property type="entry name" value="BINDING PROTEIN TRANSPEPTIDASE, PUTATIVE-RELATED"/>
    <property type="match status" value="1"/>
</dbReference>
<feature type="region of interest" description="Disordered" evidence="16">
    <location>
        <begin position="963"/>
        <end position="1013"/>
    </location>
</feature>
<dbReference type="GO" id="GO:0008955">
    <property type="term" value="F:peptidoglycan glycosyltransferase activity"/>
    <property type="evidence" value="ECO:0007669"/>
    <property type="project" value="UniProtKB-EC"/>
</dbReference>
<evidence type="ECO:0000313" key="20">
    <source>
        <dbReference type="EMBL" id="SDG03443.1"/>
    </source>
</evidence>
<feature type="compositionally biased region" description="Polar residues" evidence="16">
    <location>
        <begin position="82"/>
        <end position="106"/>
    </location>
</feature>
<protein>
    <submittedName>
        <fullName evidence="20">Penicillin-binding protein</fullName>
    </submittedName>
</protein>
<proteinExistence type="predicted"/>
<feature type="transmembrane region" description="Helical" evidence="17">
    <location>
        <begin position="199"/>
        <end position="222"/>
    </location>
</feature>
<keyword evidence="2" id="KW-0121">Carboxypeptidase</keyword>
<dbReference type="OrthoDB" id="9766909at2"/>
<evidence type="ECO:0000256" key="8">
    <source>
        <dbReference type="ARBA" id="ARBA00022960"/>
    </source>
</evidence>
<keyword evidence="8" id="KW-0133">Cell shape</keyword>
<evidence type="ECO:0000256" key="11">
    <source>
        <dbReference type="ARBA" id="ARBA00023136"/>
    </source>
</evidence>
<gene>
    <name evidence="20" type="ORF">SAMN05421791_102264</name>
</gene>
<dbReference type="Gene3D" id="1.10.3810.10">
    <property type="entry name" value="Biosynthetic peptidoglycan transglycosylase-like"/>
    <property type="match status" value="1"/>
</dbReference>
<dbReference type="STRING" id="120956.SAMN05421791_102264"/>
<keyword evidence="10 17" id="KW-1133">Transmembrane helix</keyword>
<sequence>MTNEESKKHLPPLDGHVSKDSIQERRRRLTNLKSSRFVNSKEARSRRLKRIDELENESFKDVQMPTLHSDSNEKKQIKSNRQHSIQSKRSIPENSGSGLLSDQTLESPIGEIKETRFSNEEAELDKDDSKTDSFNQNDETISRDESFDDVSQKNFFQRYIHTRKMRKKAARNQLSLKGLNRTSKMSIVVSVIFNVLKRIFIYIVFIGLLLGFLLSGIGIGYFTSLVSDTTPPTKQEMAEAINQVEQQSSLYYNSGDLIADIRSDVVRSVTKLEDISPYIKQGLISIEDQAFYDHLGVNPKSTLRAILQTLISGSGTGGSTLTQQLVKQQLLTNDVTFFRKANEILLALRLEKYFTKDEILNAYLNVSPFGRNNMGDNIAGIREASEGIFGIEPSDVNLAQAAFLVGLPQDPYTYTPYNYNSSLRDDFEAGINRMKAVLFSMYRNKVITKEEYNAAIQYDISKDFLKPKDRPVERQSYLYQTIMNEAINKLMEININDDGLQVSDVLQDTDMYNQYYSEAENQLRTGGYQVYSTIDKEIYDQLQETAKEYVETLGVSYDGVYTDPSTGEEIYYVENIQTGIVVIENTSGKVLGFVAGTDYDNNQIDHAFATRRSPGSTIKPLAVYAPAIENDLIAPATIVPDTPFVETYADGTQWKPTNYGESISNQFISARESLAKSLNLPTIRIYQGLLQQNVPVYDYLKLMGFKEGFAYDKDETNNLAFSIGGVSTGPTVFEQTSAFSTFANDGYYVQGHIISKIVDSFGNIVFEQEVQPQKVFSEDTNYLMVDILRDTTEFGSGQYAKANLKVPGDWIAKSGTSENAKDLWFIASTPAITIGSWAGYDSQYYEYFVNPDDGLGNESVRSQVFWANIANALYAIRPEIFGSNEIFAQPTSVISQNIVALTGTLPGSITYNNRIANLSGPLKQDLFKQSKPAAALSYNFMFNANDEEIGRFWAAYMRSLEETTESTSTSEETSEDPNSTSSENTNEDGSISTTDPIPDTVTEETYYEEISSY</sequence>
<evidence type="ECO:0000256" key="3">
    <source>
        <dbReference type="ARBA" id="ARBA00022670"/>
    </source>
</evidence>
<dbReference type="GO" id="GO:0006508">
    <property type="term" value="P:proteolysis"/>
    <property type="evidence" value="ECO:0007669"/>
    <property type="project" value="UniProtKB-KW"/>
</dbReference>
<evidence type="ECO:0000256" key="13">
    <source>
        <dbReference type="ARBA" id="ARBA00023316"/>
    </source>
</evidence>
<dbReference type="InterPro" id="IPR001264">
    <property type="entry name" value="Glyco_trans_51"/>
</dbReference>
<feature type="region of interest" description="Disordered" evidence="16">
    <location>
        <begin position="1"/>
        <end position="145"/>
    </location>
</feature>
<dbReference type="SUPFAM" id="SSF53955">
    <property type="entry name" value="Lysozyme-like"/>
    <property type="match status" value="1"/>
</dbReference>
<dbReference type="Gene3D" id="3.40.710.10">
    <property type="entry name" value="DD-peptidase/beta-lactamase superfamily"/>
    <property type="match status" value="1"/>
</dbReference>
<keyword evidence="21" id="KW-1185">Reference proteome</keyword>
<dbReference type="InterPro" id="IPR050396">
    <property type="entry name" value="Glycosyltr_51/Transpeptidase"/>
</dbReference>
<dbReference type="InterPro" id="IPR012338">
    <property type="entry name" value="Beta-lactam/transpept-like"/>
</dbReference>
<comment type="catalytic activity">
    <reaction evidence="14">
        <text>Preferential cleavage: (Ac)2-L-Lys-D-Ala-|-D-Ala. Also transpeptidation of peptidyl-alanyl moieties that are N-acyl substituents of D-alanine.</text>
        <dbReference type="EC" id="3.4.16.4"/>
    </reaction>
</comment>
<dbReference type="GO" id="GO:0008658">
    <property type="term" value="F:penicillin binding"/>
    <property type="evidence" value="ECO:0007669"/>
    <property type="project" value="InterPro"/>
</dbReference>
<evidence type="ECO:0000256" key="5">
    <source>
        <dbReference type="ARBA" id="ARBA00022679"/>
    </source>
</evidence>
<dbReference type="SUPFAM" id="SSF56601">
    <property type="entry name" value="beta-lactamase/transpeptidase-like"/>
    <property type="match status" value="1"/>
</dbReference>
<dbReference type="Gene3D" id="3.90.1310.40">
    <property type="match status" value="1"/>
</dbReference>
<dbReference type="GO" id="GO:0071555">
    <property type="term" value="P:cell wall organization"/>
    <property type="evidence" value="ECO:0007669"/>
    <property type="project" value="UniProtKB-KW"/>
</dbReference>
<evidence type="ECO:0000256" key="2">
    <source>
        <dbReference type="ARBA" id="ARBA00022645"/>
    </source>
</evidence>
<comment type="catalytic activity">
    <reaction evidence="15">
        <text>[GlcNAc-(1-&gt;4)-Mur2Ac(oyl-L-Ala-gamma-D-Glu-L-Lys-D-Ala-D-Ala)](n)-di-trans,octa-cis-undecaprenyl diphosphate + beta-D-GlcNAc-(1-&gt;4)-Mur2Ac(oyl-L-Ala-gamma-D-Glu-L-Lys-D-Ala-D-Ala)-di-trans,octa-cis-undecaprenyl diphosphate = [GlcNAc-(1-&gt;4)-Mur2Ac(oyl-L-Ala-gamma-D-Glu-L-Lys-D-Ala-D-Ala)](n+1)-di-trans,octa-cis-undecaprenyl diphosphate + di-trans,octa-cis-undecaprenyl diphosphate + H(+)</text>
        <dbReference type="Rhea" id="RHEA:23708"/>
        <dbReference type="Rhea" id="RHEA-COMP:9602"/>
        <dbReference type="Rhea" id="RHEA-COMP:9603"/>
        <dbReference type="ChEBI" id="CHEBI:15378"/>
        <dbReference type="ChEBI" id="CHEBI:58405"/>
        <dbReference type="ChEBI" id="CHEBI:60033"/>
        <dbReference type="ChEBI" id="CHEBI:78435"/>
        <dbReference type="EC" id="2.4.99.28"/>
    </reaction>
</comment>
<evidence type="ECO:0000256" key="15">
    <source>
        <dbReference type="ARBA" id="ARBA00049902"/>
    </source>
</evidence>
<evidence type="ECO:0000259" key="19">
    <source>
        <dbReference type="Pfam" id="PF00912"/>
    </source>
</evidence>
<dbReference type="InterPro" id="IPR023346">
    <property type="entry name" value="Lysozyme-like_dom_sf"/>
</dbReference>
<dbReference type="Proteomes" id="UP000199708">
    <property type="component" value="Unassembled WGS sequence"/>
</dbReference>
<reference evidence="20 21" key="1">
    <citation type="submission" date="2016-10" db="EMBL/GenBank/DDBJ databases">
        <authorList>
            <person name="de Groot N.N."/>
        </authorList>
    </citation>
    <scope>NUCLEOTIDE SEQUENCE [LARGE SCALE GENOMIC DNA]</scope>
    <source>
        <strain evidence="20 21">ATCC BAA-466</strain>
    </source>
</reference>
<accession>A0A1G7QY56</accession>
<dbReference type="PANTHER" id="PTHR32282:SF32">
    <property type="entry name" value="PENICILLIN-BINDING PROTEIN 2A"/>
    <property type="match status" value="1"/>
</dbReference>
<dbReference type="RefSeq" id="WP_090289342.1">
    <property type="nucleotide sequence ID" value="NZ_FNCK01000002.1"/>
</dbReference>
<keyword evidence="1" id="KW-1003">Cell membrane</keyword>
<evidence type="ECO:0000256" key="1">
    <source>
        <dbReference type="ARBA" id="ARBA00022475"/>
    </source>
</evidence>
<organism evidence="20 21">
    <name type="scientific">Facklamia miroungae</name>
    <dbReference type="NCBI Taxonomy" id="120956"/>
    <lineage>
        <taxon>Bacteria</taxon>
        <taxon>Bacillati</taxon>
        <taxon>Bacillota</taxon>
        <taxon>Bacilli</taxon>
        <taxon>Lactobacillales</taxon>
        <taxon>Aerococcaceae</taxon>
        <taxon>Facklamia</taxon>
    </lineage>
</organism>
<keyword evidence="7" id="KW-0378">Hydrolase</keyword>
<evidence type="ECO:0000256" key="6">
    <source>
        <dbReference type="ARBA" id="ARBA00022692"/>
    </source>
</evidence>
<evidence type="ECO:0000256" key="16">
    <source>
        <dbReference type="SAM" id="MobiDB-lite"/>
    </source>
</evidence>
<evidence type="ECO:0000256" key="7">
    <source>
        <dbReference type="ARBA" id="ARBA00022801"/>
    </source>
</evidence>
<keyword evidence="13" id="KW-0961">Cell wall biogenesis/degradation</keyword>
<name>A0A1G7QY56_9LACT</name>
<evidence type="ECO:0000313" key="21">
    <source>
        <dbReference type="Proteomes" id="UP000199708"/>
    </source>
</evidence>
<feature type="domain" description="Penicillin-binding protein transpeptidase" evidence="18">
    <location>
        <begin position="579"/>
        <end position="831"/>
    </location>
</feature>
<feature type="compositionally biased region" description="Basic and acidic residues" evidence="16">
    <location>
        <begin position="39"/>
        <end position="60"/>
    </location>
</feature>
<evidence type="ECO:0000256" key="14">
    <source>
        <dbReference type="ARBA" id="ARBA00034000"/>
    </source>
</evidence>
<keyword evidence="5" id="KW-0808">Transferase</keyword>